<dbReference type="AlphaFoldDB" id="A0A368DNW7"/>
<feature type="compositionally biased region" description="Acidic residues" evidence="11">
    <location>
        <begin position="284"/>
        <end position="298"/>
    </location>
</feature>
<evidence type="ECO:0000256" key="2">
    <source>
        <dbReference type="ARBA" id="ARBA00022481"/>
    </source>
</evidence>
<comment type="function">
    <text evidence="8 10">One of the primary rRNA binding proteins, it binds directly near the 3'-end of the 23S rRNA, where it nucleates assembly of the 50S subunit.</text>
</comment>
<dbReference type="PANTHER" id="PTHR11229">
    <property type="entry name" value="50S RIBOSOMAL PROTEIN L3"/>
    <property type="match status" value="1"/>
</dbReference>
<protein>
    <recommendedName>
        <fullName evidence="7 8">Large ribosomal subunit protein uL3</fullName>
    </recommendedName>
</protein>
<comment type="caution">
    <text evidence="12">The sequence shown here is derived from an EMBL/GenBank/DDBJ whole genome shotgun (WGS) entry which is preliminary data.</text>
</comment>
<keyword evidence="2 8" id="KW-0488">Methylation</keyword>
<evidence type="ECO:0000256" key="7">
    <source>
        <dbReference type="ARBA" id="ARBA00035243"/>
    </source>
</evidence>
<evidence type="ECO:0000256" key="4">
    <source>
        <dbReference type="ARBA" id="ARBA00022884"/>
    </source>
</evidence>
<gene>
    <name evidence="8" type="primary">rplC</name>
    <name evidence="12" type="ORF">DBW71_03305</name>
</gene>
<dbReference type="GO" id="GO:0003735">
    <property type="term" value="F:structural constituent of ribosome"/>
    <property type="evidence" value="ECO:0007669"/>
    <property type="project" value="UniProtKB-UniRule"/>
</dbReference>
<dbReference type="InterPro" id="IPR019927">
    <property type="entry name" value="Ribosomal_uL3_bac/org-type"/>
</dbReference>
<sequence length="298" mass="32260">MRVGLIAEKLGMMRIFSEKGQHIPVTVLAISNCQVVSHKTREIDGYSAIQIGAGNPKVKNVTKPMRGHFSKAKVEPKSKLVEFRVDEDKFIQIGLFMKADHFLPGQKVDVTGTSIGKGFAGAMKRHNFAGLRASHGVSVSHRSHGSTGQCQDPGKVFKGKKMAGHMGAARVTIQNLVIHSVDNDKGLIFVQGAVPGHKGSWITIKDAVKKQSDLELPIPGSFIGADDASVDSENADADIITAEANQNNESKDINVEILNEVQDQEANNDTQLDPIDGKETTSDSQEDEELPENDGEKK</sequence>
<dbReference type="EMBL" id="QOQD01000006">
    <property type="protein sequence ID" value="RCL73520.1"/>
    <property type="molecule type" value="Genomic_DNA"/>
</dbReference>
<evidence type="ECO:0000256" key="6">
    <source>
        <dbReference type="ARBA" id="ARBA00023274"/>
    </source>
</evidence>
<accession>A0A368DNW7</accession>
<keyword evidence="6 8" id="KW-0687">Ribonucleoprotein</keyword>
<dbReference type="Pfam" id="PF00297">
    <property type="entry name" value="Ribosomal_L3"/>
    <property type="match status" value="1"/>
</dbReference>
<dbReference type="InterPro" id="IPR009000">
    <property type="entry name" value="Transl_B-barrel_sf"/>
</dbReference>
<dbReference type="InterPro" id="IPR019926">
    <property type="entry name" value="Ribosomal_uL3_CS"/>
</dbReference>
<keyword evidence="5 8" id="KW-0689">Ribosomal protein</keyword>
<dbReference type="Gene3D" id="2.40.30.10">
    <property type="entry name" value="Translation factors"/>
    <property type="match status" value="1"/>
</dbReference>
<keyword evidence="3 8" id="KW-0699">rRNA-binding</keyword>
<evidence type="ECO:0000313" key="12">
    <source>
        <dbReference type="EMBL" id="RCL73520.1"/>
    </source>
</evidence>
<organism evidence="12 13">
    <name type="scientific">PS1 clade bacterium</name>
    <dbReference type="NCBI Taxonomy" id="2175152"/>
    <lineage>
        <taxon>Bacteria</taxon>
        <taxon>Pseudomonadati</taxon>
        <taxon>Pseudomonadota</taxon>
        <taxon>Alphaproteobacteria</taxon>
        <taxon>PS1 clade</taxon>
    </lineage>
</organism>
<evidence type="ECO:0000256" key="1">
    <source>
        <dbReference type="ARBA" id="ARBA00006540"/>
    </source>
</evidence>
<evidence type="ECO:0000256" key="3">
    <source>
        <dbReference type="ARBA" id="ARBA00022730"/>
    </source>
</evidence>
<dbReference type="Proteomes" id="UP000253570">
    <property type="component" value="Unassembled WGS sequence"/>
</dbReference>
<comment type="similarity">
    <text evidence="1 8 9">Belongs to the universal ribosomal protein uL3 family.</text>
</comment>
<dbReference type="GO" id="GO:0006412">
    <property type="term" value="P:translation"/>
    <property type="evidence" value="ECO:0007669"/>
    <property type="project" value="UniProtKB-UniRule"/>
</dbReference>
<evidence type="ECO:0000256" key="9">
    <source>
        <dbReference type="RuleBase" id="RU003905"/>
    </source>
</evidence>
<dbReference type="PROSITE" id="PS00474">
    <property type="entry name" value="RIBOSOMAL_L3"/>
    <property type="match status" value="1"/>
</dbReference>
<comment type="subunit">
    <text evidence="8 10">Part of the 50S ribosomal subunit. Forms a cluster with proteins L14 and L19.</text>
</comment>
<dbReference type="Gene3D" id="3.30.160.810">
    <property type="match status" value="1"/>
</dbReference>
<dbReference type="GO" id="GO:0019843">
    <property type="term" value="F:rRNA binding"/>
    <property type="evidence" value="ECO:0007669"/>
    <property type="project" value="UniProtKB-UniRule"/>
</dbReference>
<name>A0A368DNW7_9PROT</name>
<dbReference type="SUPFAM" id="SSF50447">
    <property type="entry name" value="Translation proteins"/>
    <property type="match status" value="1"/>
</dbReference>
<dbReference type="InterPro" id="IPR000597">
    <property type="entry name" value="Ribosomal_uL3"/>
</dbReference>
<comment type="PTM">
    <text evidence="8">Methylated by PrmB.</text>
</comment>
<evidence type="ECO:0000256" key="10">
    <source>
        <dbReference type="RuleBase" id="RU003906"/>
    </source>
</evidence>
<dbReference type="FunFam" id="3.30.160.810:FF:000001">
    <property type="entry name" value="50S ribosomal protein L3"/>
    <property type="match status" value="1"/>
</dbReference>
<dbReference type="GO" id="GO:0022625">
    <property type="term" value="C:cytosolic large ribosomal subunit"/>
    <property type="evidence" value="ECO:0007669"/>
    <property type="project" value="TreeGrafter"/>
</dbReference>
<dbReference type="FunFam" id="2.40.30.10:FF:000004">
    <property type="entry name" value="50S ribosomal protein L3"/>
    <property type="match status" value="1"/>
</dbReference>
<evidence type="ECO:0000256" key="5">
    <source>
        <dbReference type="ARBA" id="ARBA00022980"/>
    </source>
</evidence>
<evidence type="ECO:0000256" key="11">
    <source>
        <dbReference type="SAM" id="MobiDB-lite"/>
    </source>
</evidence>
<reference evidence="12 13" key="1">
    <citation type="journal article" date="2018" name="Microbiome">
        <title>Fine metagenomic profile of the Mediterranean stratified and mixed water columns revealed by assembly and recruitment.</title>
        <authorList>
            <person name="Haro-Moreno J.M."/>
            <person name="Lopez-Perez M."/>
            <person name="De La Torre J.R."/>
            <person name="Picazo A."/>
            <person name="Camacho A."/>
            <person name="Rodriguez-Valera F."/>
        </authorList>
    </citation>
    <scope>NUCLEOTIDE SEQUENCE [LARGE SCALE GENOMIC DNA]</scope>
    <source>
        <strain evidence="12">MED-G57</strain>
    </source>
</reference>
<evidence type="ECO:0000256" key="8">
    <source>
        <dbReference type="HAMAP-Rule" id="MF_01325"/>
    </source>
</evidence>
<dbReference type="PANTHER" id="PTHR11229:SF16">
    <property type="entry name" value="LARGE RIBOSOMAL SUBUNIT PROTEIN UL3C"/>
    <property type="match status" value="1"/>
</dbReference>
<evidence type="ECO:0000313" key="13">
    <source>
        <dbReference type="Proteomes" id="UP000253570"/>
    </source>
</evidence>
<dbReference type="NCBIfam" id="TIGR03625">
    <property type="entry name" value="L3_bact"/>
    <property type="match status" value="1"/>
</dbReference>
<feature type="region of interest" description="Disordered" evidence="11">
    <location>
        <begin position="259"/>
        <end position="298"/>
    </location>
</feature>
<proteinExistence type="inferred from homology"/>
<dbReference type="HAMAP" id="MF_01325_B">
    <property type="entry name" value="Ribosomal_uL3_B"/>
    <property type="match status" value="1"/>
</dbReference>
<feature type="modified residue" description="N5-methylglutamine" evidence="8">
    <location>
        <position position="151"/>
    </location>
</feature>
<keyword evidence="4 8" id="KW-0694">RNA-binding</keyword>